<sequence length="113" mass="12278">MAALSPSIVLDEAQATPQHRGEMELGLRQGGPCQRDDSRQSGDLTIPSQTTTMANVEMENVEAKVPVDNGDSPDQILNQLLKVMSALQSNPFDYNSLHECNVVLCQKLGVNII</sequence>
<keyword evidence="3" id="KW-1185">Reference proteome</keyword>
<proteinExistence type="predicted"/>
<protein>
    <submittedName>
        <fullName evidence="2">Uncharacterized protein</fullName>
    </submittedName>
</protein>
<dbReference type="EMBL" id="AJIL01000078">
    <property type="protein sequence ID" value="KNE96749.1"/>
    <property type="molecule type" value="Genomic_DNA"/>
</dbReference>
<evidence type="ECO:0000313" key="3">
    <source>
        <dbReference type="Proteomes" id="UP000054564"/>
    </source>
</evidence>
<evidence type="ECO:0000256" key="1">
    <source>
        <dbReference type="SAM" id="MobiDB-lite"/>
    </source>
</evidence>
<comment type="caution">
    <text evidence="2">The sequence shown here is derived from an EMBL/GenBank/DDBJ whole genome shotgun (WGS) entry which is preliminary data.</text>
</comment>
<accession>A0A0L0VCN1</accession>
<feature type="region of interest" description="Disordered" evidence="1">
    <location>
        <begin position="1"/>
        <end position="21"/>
    </location>
</feature>
<name>A0A0L0VCN1_9BASI</name>
<organism evidence="2 3">
    <name type="scientific">Puccinia striiformis f. sp. tritici PST-78</name>
    <dbReference type="NCBI Taxonomy" id="1165861"/>
    <lineage>
        <taxon>Eukaryota</taxon>
        <taxon>Fungi</taxon>
        <taxon>Dikarya</taxon>
        <taxon>Basidiomycota</taxon>
        <taxon>Pucciniomycotina</taxon>
        <taxon>Pucciniomycetes</taxon>
        <taxon>Pucciniales</taxon>
        <taxon>Pucciniaceae</taxon>
        <taxon>Puccinia</taxon>
    </lineage>
</organism>
<dbReference type="STRING" id="1165861.A0A0L0VCN1"/>
<evidence type="ECO:0000313" key="2">
    <source>
        <dbReference type="EMBL" id="KNE96749.1"/>
    </source>
</evidence>
<dbReference type="Proteomes" id="UP000054564">
    <property type="component" value="Unassembled WGS sequence"/>
</dbReference>
<dbReference type="AlphaFoldDB" id="A0A0L0VCN1"/>
<reference evidence="3" key="1">
    <citation type="submission" date="2014-03" db="EMBL/GenBank/DDBJ databases">
        <title>The Genome Sequence of Puccinia striiformis f. sp. tritici PST-78.</title>
        <authorList>
            <consortium name="The Broad Institute Genome Sequencing Platform"/>
            <person name="Cuomo C."/>
            <person name="Hulbert S."/>
            <person name="Chen X."/>
            <person name="Walker B."/>
            <person name="Young S.K."/>
            <person name="Zeng Q."/>
            <person name="Gargeya S."/>
            <person name="Fitzgerald M."/>
            <person name="Haas B."/>
            <person name="Abouelleil A."/>
            <person name="Alvarado L."/>
            <person name="Arachchi H.M."/>
            <person name="Berlin A.M."/>
            <person name="Chapman S.B."/>
            <person name="Goldberg J."/>
            <person name="Griggs A."/>
            <person name="Gujja S."/>
            <person name="Hansen M."/>
            <person name="Howarth C."/>
            <person name="Imamovic A."/>
            <person name="Larimer J."/>
            <person name="McCowan C."/>
            <person name="Montmayeur A."/>
            <person name="Murphy C."/>
            <person name="Neiman D."/>
            <person name="Pearson M."/>
            <person name="Priest M."/>
            <person name="Roberts A."/>
            <person name="Saif S."/>
            <person name="Shea T."/>
            <person name="Sisk P."/>
            <person name="Sykes S."/>
            <person name="Wortman J."/>
            <person name="Nusbaum C."/>
            <person name="Birren B."/>
        </authorList>
    </citation>
    <scope>NUCLEOTIDE SEQUENCE [LARGE SCALE GENOMIC DNA]</scope>
    <source>
        <strain evidence="3">race PST-78</strain>
    </source>
</reference>
<gene>
    <name evidence="2" type="ORF">PSTG_10022</name>
</gene>